<dbReference type="AlphaFoldDB" id="A0A504JJS8"/>
<dbReference type="GO" id="GO:0003904">
    <property type="term" value="F:deoxyribodipyrimidine photo-lyase activity"/>
    <property type="evidence" value="ECO:0007669"/>
    <property type="project" value="TreeGrafter"/>
</dbReference>
<dbReference type="PANTHER" id="PTHR11455:SF9">
    <property type="entry name" value="CRYPTOCHROME CIRCADIAN CLOCK 5 ISOFORM X1"/>
    <property type="match status" value="1"/>
</dbReference>
<gene>
    <name evidence="8" type="ORF">FHK87_03940</name>
</gene>
<name>A0A504JJS8_9FLAO</name>
<evidence type="ECO:0000256" key="4">
    <source>
        <dbReference type="ARBA" id="ARBA00022991"/>
    </source>
</evidence>
<proteinExistence type="inferred from homology"/>
<dbReference type="GO" id="GO:0006950">
    <property type="term" value="P:response to stress"/>
    <property type="evidence" value="ECO:0007669"/>
    <property type="project" value="UniProtKB-ARBA"/>
</dbReference>
<evidence type="ECO:0000256" key="5">
    <source>
        <dbReference type="PIRSR" id="PIRSR602081-1"/>
    </source>
</evidence>
<dbReference type="PROSITE" id="PS00394">
    <property type="entry name" value="DNA_PHOTOLYASES_1_1"/>
    <property type="match status" value="1"/>
</dbReference>
<feature type="binding site" evidence="5">
    <location>
        <position position="269"/>
    </location>
    <ligand>
        <name>FAD</name>
        <dbReference type="ChEBI" id="CHEBI:57692"/>
    </ligand>
</feature>
<dbReference type="GO" id="GO:0071949">
    <property type="term" value="F:FAD binding"/>
    <property type="evidence" value="ECO:0007669"/>
    <property type="project" value="TreeGrafter"/>
</dbReference>
<dbReference type="PANTHER" id="PTHR11455">
    <property type="entry name" value="CRYPTOCHROME"/>
    <property type="match status" value="1"/>
</dbReference>
<dbReference type="PRINTS" id="PR00147">
    <property type="entry name" value="DNAPHOTLYASE"/>
</dbReference>
<dbReference type="InterPro" id="IPR036134">
    <property type="entry name" value="Crypto/Photolyase_FAD-like_sf"/>
</dbReference>
<comment type="similarity">
    <text evidence="6">Belongs to the DNA photolyase family.</text>
</comment>
<dbReference type="Pfam" id="PF00875">
    <property type="entry name" value="DNA_photolyase"/>
    <property type="match status" value="1"/>
</dbReference>
<dbReference type="OrthoDB" id="9772484at2"/>
<evidence type="ECO:0000313" key="8">
    <source>
        <dbReference type="EMBL" id="TPN86761.1"/>
    </source>
</evidence>
<protein>
    <submittedName>
        <fullName evidence="8">Deoxyribodipyrimidine photo-lyase</fullName>
    </submittedName>
</protein>
<dbReference type="Proteomes" id="UP000315540">
    <property type="component" value="Unassembled WGS sequence"/>
</dbReference>
<evidence type="ECO:0000259" key="7">
    <source>
        <dbReference type="PROSITE" id="PS51645"/>
    </source>
</evidence>
<dbReference type="InterPro" id="IPR005101">
    <property type="entry name" value="Cryptochr/Photolyase_FAD-bd"/>
</dbReference>
<keyword evidence="4 6" id="KW-0157">Chromophore</keyword>
<dbReference type="InterPro" id="IPR002081">
    <property type="entry name" value="Cryptochrome/DNA_photolyase_1"/>
</dbReference>
<dbReference type="InterPro" id="IPR006050">
    <property type="entry name" value="DNA_photolyase_N"/>
</dbReference>
<evidence type="ECO:0000313" key="9">
    <source>
        <dbReference type="Proteomes" id="UP000315540"/>
    </source>
</evidence>
<reference evidence="8 9" key="1">
    <citation type="submission" date="2019-06" db="EMBL/GenBank/DDBJ databases">
        <authorList>
            <person name="Meng X."/>
        </authorList>
    </citation>
    <scope>NUCLEOTIDE SEQUENCE [LARGE SCALE GENOMIC DNA]</scope>
    <source>
        <strain evidence="8 9">M625</strain>
    </source>
</reference>
<evidence type="ECO:0000256" key="2">
    <source>
        <dbReference type="ARBA" id="ARBA00022630"/>
    </source>
</evidence>
<dbReference type="InterPro" id="IPR014729">
    <property type="entry name" value="Rossmann-like_a/b/a_fold"/>
</dbReference>
<comment type="cofactor">
    <cofactor evidence="1">
        <name>(6R)-5,10-methylene-5,6,7,8-tetrahydrofolate</name>
        <dbReference type="ChEBI" id="CHEBI:15636"/>
    </cofactor>
</comment>
<comment type="cofactor">
    <cofactor evidence="5">
        <name>FAD</name>
        <dbReference type="ChEBI" id="CHEBI:57692"/>
    </cofactor>
    <text evidence="5">Binds 1 FAD per subunit.</text>
</comment>
<keyword evidence="2 5" id="KW-0285">Flavoprotein</keyword>
<dbReference type="PROSITE" id="PS51645">
    <property type="entry name" value="PHR_CRY_ALPHA_BETA"/>
    <property type="match status" value="1"/>
</dbReference>
<dbReference type="InterPro" id="IPR036155">
    <property type="entry name" value="Crypto/Photolyase_N_sf"/>
</dbReference>
<dbReference type="Pfam" id="PF03441">
    <property type="entry name" value="FAD_binding_7"/>
    <property type="match status" value="1"/>
</dbReference>
<accession>A0A504JJS8</accession>
<dbReference type="GO" id="GO:0003677">
    <property type="term" value="F:DNA binding"/>
    <property type="evidence" value="ECO:0007669"/>
    <property type="project" value="TreeGrafter"/>
</dbReference>
<sequence length="494" mass="58731">MNTKKEQVNIVWLKRDLRLQDNEAIYNALSSDMPVLLLYVFENSLKTDKHYSQRHWNFIKQSLACLNTHLLSYNTKVVTVSSEVIQAFSTLQQFWKINTVFSHQETGLRITYNRDKAFARFCKNNLIEWQESVNNGVFRGLENRKTWRNDWEEYMQNPLFDFQPKSNVFINLETISKLEELFKVESLETDTASTFQKGGTDIGLKYLHSFFNERYKNYNQHISKPELARKGCSRLSPYLAWGNLSVRQVWQYAKAFRETAKNKRAIDGFTSRLRWQAHFIQKFEMEDIMEFESINKGYRRLKKQISEGYQTAWREGKTGYPLVDACMRCLNETGYLNFRMRALVVSFFTHNLWQPWQEATAHLSQMFLDFEPGIHFPQLQMQAGETGINMLRIYNPIKNSIEHDPEGIFIKKWVPELRNIPIAFIHEPYKMTPMEQKFNNFTLDKDYPLPIVDMIKTRKKASDTLWNMKDDQLVLRESYRILKKHTLPDRNNFD</sequence>
<dbReference type="RefSeq" id="WP_140590045.1">
    <property type="nucleotide sequence ID" value="NZ_VFWZ01000002.1"/>
</dbReference>
<dbReference type="SUPFAM" id="SSF48173">
    <property type="entry name" value="Cryptochrome/photolyase FAD-binding domain"/>
    <property type="match status" value="1"/>
</dbReference>
<organism evidence="8 9">
    <name type="scientific">Aquimarina algicola</name>
    <dbReference type="NCBI Taxonomy" id="2589995"/>
    <lineage>
        <taxon>Bacteria</taxon>
        <taxon>Pseudomonadati</taxon>
        <taxon>Bacteroidota</taxon>
        <taxon>Flavobacteriia</taxon>
        <taxon>Flavobacteriales</taxon>
        <taxon>Flavobacteriaceae</taxon>
        <taxon>Aquimarina</taxon>
    </lineage>
</organism>
<keyword evidence="9" id="KW-1185">Reference proteome</keyword>
<comment type="caution">
    <text evidence="8">The sequence shown here is derived from an EMBL/GenBank/DDBJ whole genome shotgun (WGS) entry which is preliminary data.</text>
</comment>
<dbReference type="SUPFAM" id="SSF52425">
    <property type="entry name" value="Cryptochrome/photolyase, N-terminal domain"/>
    <property type="match status" value="1"/>
</dbReference>
<dbReference type="EMBL" id="VFWZ01000002">
    <property type="protein sequence ID" value="TPN86761.1"/>
    <property type="molecule type" value="Genomic_DNA"/>
</dbReference>
<feature type="domain" description="Photolyase/cryptochrome alpha/beta" evidence="7">
    <location>
        <begin position="7"/>
        <end position="137"/>
    </location>
</feature>
<dbReference type="Gene3D" id="1.25.40.80">
    <property type="match status" value="1"/>
</dbReference>
<evidence type="ECO:0000256" key="3">
    <source>
        <dbReference type="ARBA" id="ARBA00022827"/>
    </source>
</evidence>
<dbReference type="GO" id="GO:0006139">
    <property type="term" value="P:nucleobase-containing compound metabolic process"/>
    <property type="evidence" value="ECO:0007669"/>
    <property type="project" value="UniProtKB-ARBA"/>
</dbReference>
<feature type="binding site" evidence="5">
    <location>
        <position position="218"/>
    </location>
    <ligand>
        <name>FAD</name>
        <dbReference type="ChEBI" id="CHEBI:57692"/>
    </ligand>
</feature>
<dbReference type="GO" id="GO:0009416">
    <property type="term" value="P:response to light stimulus"/>
    <property type="evidence" value="ECO:0007669"/>
    <property type="project" value="TreeGrafter"/>
</dbReference>
<keyword evidence="8" id="KW-0456">Lyase</keyword>
<dbReference type="Gene3D" id="1.10.579.10">
    <property type="entry name" value="DNA Cyclobutane Dipyrimidine Photolyase, subunit A, domain 3"/>
    <property type="match status" value="1"/>
</dbReference>
<dbReference type="Gene3D" id="3.40.50.620">
    <property type="entry name" value="HUPs"/>
    <property type="match status" value="1"/>
</dbReference>
<dbReference type="InterPro" id="IPR018394">
    <property type="entry name" value="DNA_photolyase_1_CS_C"/>
</dbReference>
<keyword evidence="3 5" id="KW-0274">FAD</keyword>
<evidence type="ECO:0000256" key="1">
    <source>
        <dbReference type="ARBA" id="ARBA00001932"/>
    </source>
</evidence>
<evidence type="ECO:0000256" key="6">
    <source>
        <dbReference type="RuleBase" id="RU004182"/>
    </source>
</evidence>